<feature type="region of interest" description="Disordered" evidence="1">
    <location>
        <begin position="46"/>
        <end position="84"/>
    </location>
</feature>
<accession>A0A915AAX1</accession>
<feature type="transmembrane region" description="Helical" evidence="2">
    <location>
        <begin position="90"/>
        <end position="112"/>
    </location>
</feature>
<protein>
    <submittedName>
        <fullName evidence="4">Uncharacterized protein</fullName>
    </submittedName>
</protein>
<evidence type="ECO:0000256" key="1">
    <source>
        <dbReference type="SAM" id="MobiDB-lite"/>
    </source>
</evidence>
<reference evidence="4" key="1">
    <citation type="submission" date="2022-11" db="UniProtKB">
        <authorList>
            <consortium name="WormBaseParasite"/>
        </authorList>
    </citation>
    <scope>IDENTIFICATION</scope>
</reference>
<feature type="region of interest" description="Disordered" evidence="1">
    <location>
        <begin position="124"/>
        <end position="146"/>
    </location>
</feature>
<keyword evidence="2" id="KW-1133">Transmembrane helix</keyword>
<evidence type="ECO:0000256" key="2">
    <source>
        <dbReference type="SAM" id="Phobius"/>
    </source>
</evidence>
<dbReference type="AlphaFoldDB" id="A0A915AAX1"/>
<keyword evidence="2" id="KW-0812">Transmembrane</keyword>
<evidence type="ECO:0000313" key="4">
    <source>
        <dbReference type="WBParaSite" id="PgR004_g072_t01"/>
    </source>
</evidence>
<keyword evidence="2" id="KW-0472">Membrane</keyword>
<sequence>FISVNTKPIFAFTVMRARLALQFASIVVMAVSVFRDAIAIPTGDRLWSNGRNGDSEPSRVELSGKDTLDESPPTTRGSPQHKPIHMRKGFHVLATVAGVYLLVSLLLTPLLLSSCACRKRKDGEVVEKKVEKGGETTTEEDRSAYR</sequence>
<dbReference type="WBParaSite" id="PgR004_g072_t01">
    <property type="protein sequence ID" value="PgR004_g072_t01"/>
    <property type="gene ID" value="PgR004_g072"/>
</dbReference>
<feature type="transmembrane region" description="Helical" evidence="2">
    <location>
        <begin position="20"/>
        <end position="38"/>
    </location>
</feature>
<proteinExistence type="predicted"/>
<keyword evidence="3" id="KW-1185">Reference proteome</keyword>
<feature type="compositionally biased region" description="Basic and acidic residues" evidence="1">
    <location>
        <begin position="53"/>
        <end position="68"/>
    </location>
</feature>
<evidence type="ECO:0000313" key="3">
    <source>
        <dbReference type="Proteomes" id="UP000887569"/>
    </source>
</evidence>
<organism evidence="3 4">
    <name type="scientific">Parascaris univalens</name>
    <name type="common">Nematode worm</name>
    <dbReference type="NCBI Taxonomy" id="6257"/>
    <lineage>
        <taxon>Eukaryota</taxon>
        <taxon>Metazoa</taxon>
        <taxon>Ecdysozoa</taxon>
        <taxon>Nematoda</taxon>
        <taxon>Chromadorea</taxon>
        <taxon>Rhabditida</taxon>
        <taxon>Spirurina</taxon>
        <taxon>Ascaridomorpha</taxon>
        <taxon>Ascaridoidea</taxon>
        <taxon>Ascarididae</taxon>
        <taxon>Parascaris</taxon>
    </lineage>
</organism>
<name>A0A915AAX1_PARUN</name>
<dbReference type="Proteomes" id="UP000887569">
    <property type="component" value="Unplaced"/>
</dbReference>